<dbReference type="OrthoDB" id="2094832at2759"/>
<dbReference type="EMBL" id="MU003714">
    <property type="protein sequence ID" value="KAF2804189.1"/>
    <property type="molecule type" value="Genomic_DNA"/>
</dbReference>
<evidence type="ECO:0008006" key="4">
    <source>
        <dbReference type="Google" id="ProtNLM"/>
    </source>
</evidence>
<organism evidence="1">
    <name type="scientific">Mytilinidion resinicola</name>
    <dbReference type="NCBI Taxonomy" id="574789"/>
    <lineage>
        <taxon>Eukaryota</taxon>
        <taxon>Fungi</taxon>
        <taxon>Dikarya</taxon>
        <taxon>Ascomycota</taxon>
        <taxon>Pezizomycotina</taxon>
        <taxon>Dothideomycetes</taxon>
        <taxon>Pleosporomycetidae</taxon>
        <taxon>Mytilinidiales</taxon>
        <taxon>Mytilinidiaceae</taxon>
        <taxon>Mytilinidion</taxon>
    </lineage>
</organism>
<evidence type="ECO:0000313" key="1">
    <source>
        <dbReference type="EMBL" id="KAF2804189.1"/>
    </source>
</evidence>
<evidence type="ECO:0000313" key="2">
    <source>
        <dbReference type="Proteomes" id="UP000504636"/>
    </source>
</evidence>
<protein>
    <recommendedName>
        <fullName evidence="4">Methyltransferase domain-containing protein</fullName>
    </recommendedName>
</protein>
<proteinExistence type="predicted"/>
<dbReference type="InterPro" id="IPR029063">
    <property type="entry name" value="SAM-dependent_MTases_sf"/>
</dbReference>
<reference evidence="3" key="3">
    <citation type="submission" date="2025-04" db="UniProtKB">
        <authorList>
            <consortium name="RefSeq"/>
        </authorList>
    </citation>
    <scope>IDENTIFICATION</scope>
    <source>
        <strain evidence="3">CBS 304.34</strain>
    </source>
</reference>
<feature type="non-terminal residue" evidence="1">
    <location>
        <position position="244"/>
    </location>
</feature>
<dbReference type="Gene3D" id="3.40.50.150">
    <property type="entry name" value="Vaccinia Virus protein VP39"/>
    <property type="match status" value="1"/>
</dbReference>
<dbReference type="Proteomes" id="UP000504636">
    <property type="component" value="Unplaced"/>
</dbReference>
<evidence type="ECO:0000313" key="3">
    <source>
        <dbReference type="RefSeq" id="XP_033571153.1"/>
    </source>
</evidence>
<dbReference type="PANTHER" id="PTHR35897">
    <property type="entry name" value="METHYLTRANSFERASE AUSD"/>
    <property type="match status" value="1"/>
</dbReference>
<dbReference type="GeneID" id="54455310"/>
<name>A0A6A6Y6F2_9PEZI</name>
<reference evidence="1 3" key="1">
    <citation type="journal article" date="2020" name="Stud. Mycol.">
        <title>101 Dothideomycetes genomes: a test case for predicting lifestyles and emergence of pathogens.</title>
        <authorList>
            <person name="Haridas S."/>
            <person name="Albert R."/>
            <person name="Binder M."/>
            <person name="Bloem J."/>
            <person name="Labutti K."/>
            <person name="Salamov A."/>
            <person name="Andreopoulos B."/>
            <person name="Baker S."/>
            <person name="Barry K."/>
            <person name="Bills G."/>
            <person name="Bluhm B."/>
            <person name="Cannon C."/>
            <person name="Castanera R."/>
            <person name="Culley D."/>
            <person name="Daum C."/>
            <person name="Ezra D."/>
            <person name="Gonzalez J."/>
            <person name="Henrissat B."/>
            <person name="Kuo A."/>
            <person name="Liang C."/>
            <person name="Lipzen A."/>
            <person name="Lutzoni F."/>
            <person name="Magnuson J."/>
            <person name="Mondo S."/>
            <person name="Nolan M."/>
            <person name="Ohm R."/>
            <person name="Pangilinan J."/>
            <person name="Park H.-J."/>
            <person name="Ramirez L."/>
            <person name="Alfaro M."/>
            <person name="Sun H."/>
            <person name="Tritt A."/>
            <person name="Yoshinaga Y."/>
            <person name="Zwiers L.-H."/>
            <person name="Turgeon B."/>
            <person name="Goodwin S."/>
            <person name="Spatafora J."/>
            <person name="Crous P."/>
            <person name="Grigoriev I."/>
        </authorList>
    </citation>
    <scope>NUCLEOTIDE SEQUENCE</scope>
    <source>
        <strain evidence="1 3">CBS 304.34</strain>
    </source>
</reference>
<dbReference type="PANTHER" id="PTHR35897:SF2">
    <property type="entry name" value="METHYLTRANSFERASE DOMAIN-CONTAINING PROTEIN"/>
    <property type="match status" value="1"/>
</dbReference>
<keyword evidence="2" id="KW-1185">Reference proteome</keyword>
<gene>
    <name evidence="1 3" type="ORF">BDZ99DRAFT_344316</name>
</gene>
<accession>A0A6A6Y6F2</accession>
<sequence length="244" mass="27813">FVQYSNLRPEEVEAHILRARDAAWVISPWPCIGEFWFLSFSLRRHPAHAHVLETLRFQSHTDPPHKLLDLGTCLGQDLRQLAYEGAPISALFGADLLDFEAAGHALFCDLDRFTPGHYIKGNIFAADTDAEDALVKTRGSWFFVHVSMFLHIWSLEQQEEAAANILKLLKKEPGAMAIGTQTGRLTAKNDKLEPPFCRQGEEKYVYRHNWESMVAMWQRVADAEGVTVDAWAGWDVSHHEKMER</sequence>
<dbReference type="RefSeq" id="XP_033571153.1">
    <property type="nucleotide sequence ID" value="XM_033714417.1"/>
</dbReference>
<dbReference type="InterPro" id="IPR051654">
    <property type="entry name" value="Meroterpenoid_MTases"/>
</dbReference>
<dbReference type="SUPFAM" id="SSF53335">
    <property type="entry name" value="S-adenosyl-L-methionine-dependent methyltransferases"/>
    <property type="match status" value="1"/>
</dbReference>
<feature type="non-terminal residue" evidence="1">
    <location>
        <position position="1"/>
    </location>
</feature>
<dbReference type="AlphaFoldDB" id="A0A6A6Y6F2"/>
<reference evidence="3" key="2">
    <citation type="submission" date="2020-04" db="EMBL/GenBank/DDBJ databases">
        <authorList>
            <consortium name="NCBI Genome Project"/>
        </authorList>
    </citation>
    <scope>NUCLEOTIDE SEQUENCE</scope>
    <source>
        <strain evidence="3">CBS 304.34</strain>
    </source>
</reference>